<gene>
    <name evidence="1" type="ORF">D2T29_19635</name>
</gene>
<dbReference type="InterPro" id="IPR009752">
    <property type="entry name" value="Phage_Mu_GpJ"/>
</dbReference>
<comment type="caution">
    <text evidence="1">The sequence shown here is derived from an EMBL/GenBank/DDBJ whole genome shotgun (WGS) entry which is preliminary data.</text>
</comment>
<evidence type="ECO:0000313" key="1">
    <source>
        <dbReference type="EMBL" id="RWR26791.1"/>
    </source>
</evidence>
<sequence length="141" mass="15271">MTYATLQHLTDRYGEDLLVQVTDRGATATGAIDADVIDRALVDTDEMINGYLGRYRLPLTDTPGLLVDIAQVIAIWKLHRYAPDPKIEADYKDALRALRDISTGAITLSVAGVEPAGTGGSGARITDRERPLTADNLKGYI</sequence>
<accession>A0A443K202</accession>
<reference evidence="1 2" key="1">
    <citation type="submission" date="2019-01" db="EMBL/GenBank/DDBJ databases">
        <title>Sinorhodobacter populi sp. nov. isolated from the symptomatic bark tissue of Populus euramericana canker.</title>
        <authorList>
            <person name="Xu G."/>
        </authorList>
    </citation>
    <scope>NUCLEOTIDE SEQUENCE [LARGE SCALE GENOMIC DNA]</scope>
    <source>
        <strain evidence="1 2">07D10-4-3</strain>
    </source>
</reference>
<organism evidence="1 2">
    <name type="scientific">Paenirhodobacter populi</name>
    <dbReference type="NCBI Taxonomy" id="2306993"/>
    <lineage>
        <taxon>Bacteria</taxon>
        <taxon>Pseudomonadati</taxon>
        <taxon>Pseudomonadota</taxon>
        <taxon>Alphaproteobacteria</taxon>
        <taxon>Rhodobacterales</taxon>
        <taxon>Rhodobacter group</taxon>
        <taxon>Paenirhodobacter</taxon>
    </lineage>
</organism>
<dbReference type="AlphaFoldDB" id="A0A443K202"/>
<dbReference type="RefSeq" id="WP_128233816.1">
    <property type="nucleotide sequence ID" value="NZ_SAUY01000038.1"/>
</dbReference>
<proteinExistence type="predicted"/>
<dbReference type="Proteomes" id="UP000284451">
    <property type="component" value="Unassembled WGS sequence"/>
</dbReference>
<name>A0A443K202_9RHOB</name>
<dbReference type="Pfam" id="PF07030">
    <property type="entry name" value="Phage_Mu_Gp36"/>
    <property type="match status" value="1"/>
</dbReference>
<reference evidence="1 2" key="2">
    <citation type="submission" date="2019-01" db="EMBL/GenBank/DDBJ databases">
        <authorList>
            <person name="Li Y."/>
        </authorList>
    </citation>
    <scope>NUCLEOTIDE SEQUENCE [LARGE SCALE GENOMIC DNA]</scope>
    <source>
        <strain evidence="1 2">07D10-4-3</strain>
    </source>
</reference>
<evidence type="ECO:0000313" key="2">
    <source>
        <dbReference type="Proteomes" id="UP000284451"/>
    </source>
</evidence>
<protein>
    <submittedName>
        <fullName evidence="1">DUF1320 domain-containing protein</fullName>
    </submittedName>
</protein>
<dbReference type="EMBL" id="SAUY01000038">
    <property type="protein sequence ID" value="RWR26791.1"/>
    <property type="molecule type" value="Genomic_DNA"/>
</dbReference>